<dbReference type="InParanoid" id="A0A1V8SDW9"/>
<gene>
    <name evidence="3" type="ORF">B0A48_16791</name>
</gene>
<feature type="region of interest" description="Disordered" evidence="1">
    <location>
        <begin position="65"/>
        <end position="85"/>
    </location>
</feature>
<evidence type="ECO:0000256" key="2">
    <source>
        <dbReference type="SAM" id="Phobius"/>
    </source>
</evidence>
<feature type="transmembrane region" description="Helical" evidence="2">
    <location>
        <begin position="352"/>
        <end position="375"/>
    </location>
</feature>
<protein>
    <submittedName>
        <fullName evidence="3">Uncharacterized protein</fullName>
    </submittedName>
</protein>
<reference evidence="4" key="1">
    <citation type="submission" date="2017-03" db="EMBL/GenBank/DDBJ databases">
        <title>Genomes of endolithic fungi from Antarctica.</title>
        <authorList>
            <person name="Coleine C."/>
            <person name="Masonjones S."/>
            <person name="Stajich J.E."/>
        </authorList>
    </citation>
    <scope>NUCLEOTIDE SEQUENCE [LARGE SCALE GENOMIC DNA]</scope>
    <source>
        <strain evidence="4">CCFEE 5527</strain>
    </source>
</reference>
<dbReference type="Proteomes" id="UP000192596">
    <property type="component" value="Unassembled WGS sequence"/>
</dbReference>
<accession>A0A1V8SDW9</accession>
<evidence type="ECO:0000313" key="3">
    <source>
        <dbReference type="EMBL" id="OQN97249.1"/>
    </source>
</evidence>
<dbReference type="AlphaFoldDB" id="A0A1V8SDW9"/>
<feature type="transmembrane region" description="Helical" evidence="2">
    <location>
        <begin position="326"/>
        <end position="346"/>
    </location>
</feature>
<comment type="caution">
    <text evidence="3">The sequence shown here is derived from an EMBL/GenBank/DDBJ whole genome shotgun (WGS) entry which is preliminary data.</text>
</comment>
<keyword evidence="2" id="KW-0812">Transmembrane</keyword>
<evidence type="ECO:0000313" key="4">
    <source>
        <dbReference type="Proteomes" id="UP000192596"/>
    </source>
</evidence>
<dbReference type="EMBL" id="NAJO01000056">
    <property type="protein sequence ID" value="OQN97249.1"/>
    <property type="molecule type" value="Genomic_DNA"/>
</dbReference>
<sequence length="376" mass="41404">MRSSASFDLERGLPSDGDVANDDVLRNHREASAALEGLRSQSRRDIITTEDIVVPAHLLGTVRENHEWSPAPADPRRTSARTRSGSQRDFDIVRIAYGQRLRQERRIERRNSVNIAALGRAARADAFAVPGAGLPRWPRTSLPNNSLGRMSPFQASAITALPPIIPRNSVGALGVLPSNAPTGVTDFASLDPFPEVLEESTTLFTRLSSYDLRGQARPQLTTTRSGDSDIDPFSGNSVRDDTVHPGEFSEKHATGRLSRAGTPSSHGRRQSVVSLAAGAVINVVHAATNGVTNLVRRNSLHDVYEKAKVRSLYLQRKRWVQIFFEWAVYVLLLAFVYFVLVGLPLWNGAVWWLYWVVGHKFVVAGTWSVTIGLALL</sequence>
<keyword evidence="2" id="KW-1133">Transmembrane helix</keyword>
<dbReference type="STRING" id="1507870.A0A1V8SDW9"/>
<keyword evidence="4" id="KW-1185">Reference proteome</keyword>
<keyword evidence="2" id="KW-0472">Membrane</keyword>
<organism evidence="3 4">
    <name type="scientific">Cryoendolithus antarcticus</name>
    <dbReference type="NCBI Taxonomy" id="1507870"/>
    <lineage>
        <taxon>Eukaryota</taxon>
        <taxon>Fungi</taxon>
        <taxon>Dikarya</taxon>
        <taxon>Ascomycota</taxon>
        <taxon>Pezizomycotina</taxon>
        <taxon>Dothideomycetes</taxon>
        <taxon>Dothideomycetidae</taxon>
        <taxon>Cladosporiales</taxon>
        <taxon>Cladosporiaceae</taxon>
        <taxon>Cryoendolithus</taxon>
    </lineage>
</organism>
<proteinExistence type="predicted"/>
<evidence type="ECO:0000256" key="1">
    <source>
        <dbReference type="SAM" id="MobiDB-lite"/>
    </source>
</evidence>
<feature type="compositionally biased region" description="Basic and acidic residues" evidence="1">
    <location>
        <begin position="238"/>
        <end position="253"/>
    </location>
</feature>
<feature type="region of interest" description="Disordered" evidence="1">
    <location>
        <begin position="215"/>
        <end position="268"/>
    </location>
</feature>
<feature type="region of interest" description="Disordered" evidence="1">
    <location>
        <begin position="1"/>
        <end position="24"/>
    </location>
</feature>
<name>A0A1V8SDW9_9PEZI</name>
<dbReference type="OrthoDB" id="10653509at2759"/>